<evidence type="ECO:0000313" key="8">
    <source>
        <dbReference type="Proteomes" id="UP000265692"/>
    </source>
</evidence>
<sequence length="291" mass="31501">MSQKKKISFIGTGVMGASIVRHLLKAELDVTVYSRTKSKAEPLVQLGAQWASTPKEAAKDQDLIFTMVGFPSDVEEVYMGEEGIFQSAKQGAIVIDMTTSQPTLAKKIYEAAKEKNIASLDAPVSGGDIGAQNGTLSIMVGGDEKIFEQVLPIFQLFGSNIVYQGAAGAGQHTKMCNQLLIATNMIGVCESIAYAFKAGLDIEKVLQSISTGAAGSWSLSNLGPRMIKGDLEPGFYIKHFIKDMKIAIDEAERMNLNLPGVKLSKELYNTLLEKGYGEKGTQALIKYYELD</sequence>
<dbReference type="GO" id="GO:0051287">
    <property type="term" value="F:NAD binding"/>
    <property type="evidence" value="ECO:0007669"/>
    <property type="project" value="InterPro"/>
</dbReference>
<dbReference type="SUPFAM" id="SSF48179">
    <property type="entry name" value="6-phosphogluconate dehydrogenase C-terminal domain-like"/>
    <property type="match status" value="1"/>
</dbReference>
<reference evidence="7 8" key="1">
    <citation type="submission" date="2018-08" db="EMBL/GenBank/DDBJ databases">
        <title>Lysinibacillus sp. YLB-03 draft genome sequence.</title>
        <authorList>
            <person name="Yu L."/>
        </authorList>
    </citation>
    <scope>NUCLEOTIDE SEQUENCE [LARGE SCALE GENOMIC DNA]</scope>
    <source>
        <strain evidence="7 8">YLB-03</strain>
    </source>
</reference>
<dbReference type="GO" id="GO:0016491">
    <property type="term" value="F:oxidoreductase activity"/>
    <property type="evidence" value="ECO:0007669"/>
    <property type="project" value="UniProtKB-KW"/>
</dbReference>
<dbReference type="OrthoDB" id="9786703at2"/>
<protein>
    <submittedName>
        <fullName evidence="7">NAD(P)-dependent oxidoreductase</fullName>
    </submittedName>
</protein>
<evidence type="ECO:0000313" key="7">
    <source>
        <dbReference type="EMBL" id="RHW39822.1"/>
    </source>
</evidence>
<dbReference type="InterPro" id="IPR015815">
    <property type="entry name" value="HIBADH-related"/>
</dbReference>
<comment type="caution">
    <text evidence="7">The sequence shown here is derived from an EMBL/GenBank/DDBJ whole genome shotgun (WGS) entry which is preliminary data.</text>
</comment>
<keyword evidence="8" id="KW-1185">Reference proteome</keyword>
<feature type="active site" evidence="4">
    <location>
        <position position="174"/>
    </location>
</feature>
<dbReference type="Proteomes" id="UP000265692">
    <property type="component" value="Unassembled WGS sequence"/>
</dbReference>
<dbReference type="GO" id="GO:0050661">
    <property type="term" value="F:NADP binding"/>
    <property type="evidence" value="ECO:0007669"/>
    <property type="project" value="InterPro"/>
</dbReference>
<dbReference type="InterPro" id="IPR006115">
    <property type="entry name" value="6PGDH_NADP-bd"/>
</dbReference>
<dbReference type="Pfam" id="PF14833">
    <property type="entry name" value="NAD_binding_11"/>
    <property type="match status" value="1"/>
</dbReference>
<dbReference type="AlphaFoldDB" id="A0A396SFK4"/>
<dbReference type="SUPFAM" id="SSF51735">
    <property type="entry name" value="NAD(P)-binding Rossmann-fold domains"/>
    <property type="match status" value="1"/>
</dbReference>
<dbReference type="InterPro" id="IPR029154">
    <property type="entry name" value="HIBADH-like_NADP-bd"/>
</dbReference>
<name>A0A396SFK4_9BACL</name>
<evidence type="ECO:0000256" key="4">
    <source>
        <dbReference type="PIRSR" id="PIRSR000103-1"/>
    </source>
</evidence>
<comment type="similarity">
    <text evidence="1">Belongs to the HIBADH-related family.</text>
</comment>
<dbReference type="Gene3D" id="1.10.1040.10">
    <property type="entry name" value="N-(1-d-carboxylethyl)-l-norvaline Dehydrogenase, domain 2"/>
    <property type="match status" value="1"/>
</dbReference>
<dbReference type="InterPro" id="IPR008927">
    <property type="entry name" value="6-PGluconate_DH-like_C_sf"/>
</dbReference>
<dbReference type="InterPro" id="IPR036291">
    <property type="entry name" value="NAD(P)-bd_dom_sf"/>
</dbReference>
<dbReference type="PANTHER" id="PTHR43060:SF15">
    <property type="entry name" value="3-HYDROXYISOBUTYRATE DEHYDROGENASE-LIKE 1, MITOCHONDRIAL-RELATED"/>
    <property type="match status" value="1"/>
</dbReference>
<dbReference type="PANTHER" id="PTHR43060">
    <property type="entry name" value="3-HYDROXYISOBUTYRATE DEHYDROGENASE-LIKE 1, MITOCHONDRIAL-RELATED"/>
    <property type="match status" value="1"/>
</dbReference>
<keyword evidence="2" id="KW-0560">Oxidoreductase</keyword>
<organism evidence="7 8">
    <name type="scientific">Ureibacillus yapensis</name>
    <dbReference type="NCBI Taxonomy" id="2304605"/>
    <lineage>
        <taxon>Bacteria</taxon>
        <taxon>Bacillati</taxon>
        <taxon>Bacillota</taxon>
        <taxon>Bacilli</taxon>
        <taxon>Bacillales</taxon>
        <taxon>Caryophanaceae</taxon>
        <taxon>Ureibacillus</taxon>
    </lineage>
</organism>
<dbReference type="PIRSF" id="PIRSF000103">
    <property type="entry name" value="HIBADH"/>
    <property type="match status" value="1"/>
</dbReference>
<dbReference type="Gene3D" id="3.40.50.720">
    <property type="entry name" value="NAD(P)-binding Rossmann-like Domain"/>
    <property type="match status" value="1"/>
</dbReference>
<dbReference type="RefSeq" id="WP_118874832.1">
    <property type="nucleotide sequence ID" value="NZ_QWEI01000001.1"/>
</dbReference>
<feature type="domain" description="6-phosphogluconate dehydrogenase NADP-binding" evidence="5">
    <location>
        <begin position="6"/>
        <end position="165"/>
    </location>
</feature>
<evidence type="ECO:0000256" key="1">
    <source>
        <dbReference type="ARBA" id="ARBA00009080"/>
    </source>
</evidence>
<dbReference type="Pfam" id="PF03446">
    <property type="entry name" value="NAD_binding_2"/>
    <property type="match status" value="1"/>
</dbReference>
<accession>A0A396SFK4</accession>
<evidence type="ECO:0000259" key="5">
    <source>
        <dbReference type="Pfam" id="PF03446"/>
    </source>
</evidence>
<dbReference type="EMBL" id="QWEI01000001">
    <property type="protein sequence ID" value="RHW39822.1"/>
    <property type="molecule type" value="Genomic_DNA"/>
</dbReference>
<evidence type="ECO:0000259" key="6">
    <source>
        <dbReference type="Pfam" id="PF14833"/>
    </source>
</evidence>
<evidence type="ECO:0000256" key="3">
    <source>
        <dbReference type="ARBA" id="ARBA00023027"/>
    </source>
</evidence>
<feature type="domain" description="3-hydroxyisobutyrate dehydrogenase-like NAD-binding" evidence="6">
    <location>
        <begin position="168"/>
        <end position="288"/>
    </location>
</feature>
<evidence type="ECO:0000256" key="2">
    <source>
        <dbReference type="ARBA" id="ARBA00023002"/>
    </source>
</evidence>
<gene>
    <name evidence="7" type="ORF">D1B33_02930</name>
</gene>
<keyword evidence="3" id="KW-0520">NAD</keyword>
<dbReference type="InterPro" id="IPR013328">
    <property type="entry name" value="6PGD_dom2"/>
</dbReference>
<proteinExistence type="inferred from homology"/>